<reference evidence="2 3" key="1">
    <citation type="submission" date="2016-10" db="EMBL/GenBank/DDBJ databases">
        <authorList>
            <person name="de Groot N.N."/>
        </authorList>
    </citation>
    <scope>NUCLEOTIDE SEQUENCE [LARGE SCALE GENOMIC DNA]</scope>
    <source>
        <strain evidence="2 3">DSM 569</strain>
    </source>
</reference>
<proteinExistence type="predicted"/>
<dbReference type="EMBL" id="FNBS01000005">
    <property type="protein sequence ID" value="SDF15319.1"/>
    <property type="molecule type" value="Genomic_DNA"/>
</dbReference>
<accession>A0A1G7ISM6</accession>
<evidence type="ECO:0000256" key="1">
    <source>
        <dbReference type="SAM" id="Phobius"/>
    </source>
</evidence>
<dbReference type="RefSeq" id="WP_167353627.1">
    <property type="nucleotide sequence ID" value="NZ_FNBS01000005.1"/>
</dbReference>
<protein>
    <submittedName>
        <fullName evidence="2">Uncharacterized protein</fullName>
    </submittedName>
</protein>
<evidence type="ECO:0000313" key="2">
    <source>
        <dbReference type="EMBL" id="SDF15319.1"/>
    </source>
</evidence>
<keyword evidence="1" id="KW-0472">Membrane</keyword>
<gene>
    <name evidence="2" type="ORF">SAMN04244560_00316</name>
</gene>
<dbReference type="Proteomes" id="UP000183404">
    <property type="component" value="Unassembled WGS sequence"/>
</dbReference>
<keyword evidence="1" id="KW-0812">Transmembrane</keyword>
<sequence>MSRLLSKIKKGSAEIIGFIILIVFIAVVAAPSIKTLGQTVKAGVDSTNTQVTQTIQK</sequence>
<name>A0A1G7ISM6_THETY</name>
<evidence type="ECO:0000313" key="3">
    <source>
        <dbReference type="Proteomes" id="UP000183404"/>
    </source>
</evidence>
<dbReference type="AlphaFoldDB" id="A0A1G7ISM6"/>
<keyword evidence="1" id="KW-1133">Transmembrane helix</keyword>
<feature type="transmembrane region" description="Helical" evidence="1">
    <location>
        <begin position="12"/>
        <end position="33"/>
    </location>
</feature>
<organism evidence="2 3">
    <name type="scientific">Thermoanaerobacter thermohydrosulfuricus</name>
    <name type="common">Clostridium thermohydrosulfuricum</name>
    <dbReference type="NCBI Taxonomy" id="1516"/>
    <lineage>
        <taxon>Bacteria</taxon>
        <taxon>Bacillati</taxon>
        <taxon>Bacillota</taxon>
        <taxon>Clostridia</taxon>
        <taxon>Thermoanaerobacterales</taxon>
        <taxon>Thermoanaerobacteraceae</taxon>
        <taxon>Thermoanaerobacter</taxon>
    </lineage>
</organism>